<dbReference type="RefSeq" id="WP_073398130.1">
    <property type="nucleotide sequence ID" value="NZ_FRBX01000008.1"/>
</dbReference>
<evidence type="ECO:0008006" key="5">
    <source>
        <dbReference type="Google" id="ProtNLM"/>
    </source>
</evidence>
<comment type="caution">
    <text evidence="1">The sequence shown here is derived from an EMBL/GenBank/DDBJ whole genome shotgun (WGS) entry which is preliminary data.</text>
</comment>
<dbReference type="EMBL" id="FRBX01000008">
    <property type="protein sequence ID" value="SHN18310.1"/>
    <property type="molecule type" value="Genomic_DNA"/>
</dbReference>
<proteinExistence type="predicted"/>
<name>A0AB36NX33_9FLAO</name>
<evidence type="ECO:0000313" key="4">
    <source>
        <dbReference type="Proteomes" id="UP000198431"/>
    </source>
</evidence>
<organism evidence="1 4">
    <name type="scientific">Flavobacterium pectinovorum</name>
    <dbReference type="NCBI Taxonomy" id="29533"/>
    <lineage>
        <taxon>Bacteria</taxon>
        <taxon>Pseudomonadati</taxon>
        <taxon>Bacteroidota</taxon>
        <taxon>Flavobacteriia</taxon>
        <taxon>Flavobacteriales</taxon>
        <taxon>Flavobacteriaceae</taxon>
        <taxon>Flavobacterium</taxon>
    </lineage>
</organism>
<dbReference type="Proteomes" id="UP000184216">
    <property type="component" value="Unassembled WGS sequence"/>
</dbReference>
<keyword evidence="3" id="KW-1185">Reference proteome</keyword>
<gene>
    <name evidence="1" type="ORF">B0A72_19350</name>
    <name evidence="2" type="ORF">SAMN05444387_4511</name>
</gene>
<reference evidence="2 3" key="2">
    <citation type="submission" date="2016-11" db="EMBL/GenBank/DDBJ databases">
        <authorList>
            <person name="Varghese N."/>
            <person name="Submissions S."/>
        </authorList>
    </citation>
    <scope>NUCLEOTIDE SEQUENCE [LARGE SCALE GENOMIC DNA]</scope>
    <source>
        <strain evidence="2 3">DSM 6368</strain>
    </source>
</reference>
<protein>
    <recommendedName>
        <fullName evidence="5">Lipoprotein</fullName>
    </recommendedName>
</protein>
<dbReference type="Proteomes" id="UP000198431">
    <property type="component" value="Unassembled WGS sequence"/>
</dbReference>
<dbReference type="EMBL" id="MUHB01000020">
    <property type="protein sequence ID" value="OXB00921.1"/>
    <property type="molecule type" value="Genomic_DNA"/>
</dbReference>
<evidence type="ECO:0000313" key="2">
    <source>
        <dbReference type="EMBL" id="SHN18310.1"/>
    </source>
</evidence>
<reference evidence="1 4" key="1">
    <citation type="submission" date="2016-11" db="EMBL/GenBank/DDBJ databases">
        <title>Whole genomes of Flavobacteriaceae.</title>
        <authorList>
            <person name="Stine C."/>
            <person name="Li C."/>
            <person name="Tadesse D."/>
        </authorList>
    </citation>
    <scope>NUCLEOTIDE SEQUENCE [LARGE SCALE GENOMIC DNA]</scope>
    <source>
        <strain evidence="1 4">ATCC 19366</strain>
    </source>
</reference>
<dbReference type="AlphaFoldDB" id="A0AB36NX33"/>
<evidence type="ECO:0000313" key="3">
    <source>
        <dbReference type="Proteomes" id="UP000184216"/>
    </source>
</evidence>
<sequence length="213" mass="24702">MKKIILISLLVIAVFYVLKQFVYRPYAWKKAINSPEHKLQLGSFIFSKKRGSNGSQSMQNYYFAFKVIEINGDLVRLSVIRKLSDKNNLLQSDFSTTKEAYKNLKQNIQNLTITGILTEDLYKVDGATYIINDYLISKYPDLKKSRYYYQDIPVNKKNTTVPTNPDDLIMYYDLVYSKEEIIKNGRLSPYTMTNRTKGEIDTGLSQDIDLIVN</sequence>
<accession>A0AB36NX33</accession>
<evidence type="ECO:0000313" key="1">
    <source>
        <dbReference type="EMBL" id="OXB00921.1"/>
    </source>
</evidence>